<protein>
    <submittedName>
        <fullName evidence="2">Uncharacterized protein</fullName>
    </submittedName>
</protein>
<evidence type="ECO:0000313" key="2">
    <source>
        <dbReference type="EMBL" id="CAG5108782.1"/>
    </source>
</evidence>
<proteinExistence type="predicted"/>
<evidence type="ECO:0000256" key="1">
    <source>
        <dbReference type="SAM" id="MobiDB-lite"/>
    </source>
</evidence>
<accession>A0A8J2MUI6</accession>
<evidence type="ECO:0000313" key="3">
    <source>
        <dbReference type="Proteomes" id="UP000786811"/>
    </source>
</evidence>
<keyword evidence="3" id="KW-1185">Reference proteome</keyword>
<dbReference type="AlphaFoldDB" id="A0A8J2MUI6"/>
<feature type="region of interest" description="Disordered" evidence="1">
    <location>
        <begin position="1"/>
        <end position="39"/>
    </location>
</feature>
<gene>
    <name evidence="2" type="ORF">HICCMSTLAB_LOCUS13418</name>
</gene>
<reference evidence="2" key="1">
    <citation type="submission" date="2021-04" db="EMBL/GenBank/DDBJ databases">
        <authorList>
            <person name="Chebbi M.A.C M."/>
        </authorList>
    </citation>
    <scope>NUCLEOTIDE SEQUENCE</scope>
</reference>
<comment type="caution">
    <text evidence="2">The sequence shown here is derived from an EMBL/GenBank/DDBJ whole genome shotgun (WGS) entry which is preliminary data.</text>
</comment>
<sequence>MYRFSKSGRLFVQGTREQDDRDNVAGSSPTGGSELQAVHTKRHMSTEILGILSPSRTVAFYSPLNRSQVHTRLSIQYRTAFYRHKK</sequence>
<dbReference type="Proteomes" id="UP000786811">
    <property type="component" value="Unassembled WGS sequence"/>
</dbReference>
<dbReference type="EMBL" id="CAJNRD030001124">
    <property type="protein sequence ID" value="CAG5108782.1"/>
    <property type="molecule type" value="Genomic_DNA"/>
</dbReference>
<organism evidence="2 3">
    <name type="scientific">Cotesia congregata</name>
    <name type="common">Parasitoid wasp</name>
    <name type="synonym">Apanteles congregatus</name>
    <dbReference type="NCBI Taxonomy" id="51543"/>
    <lineage>
        <taxon>Eukaryota</taxon>
        <taxon>Metazoa</taxon>
        <taxon>Ecdysozoa</taxon>
        <taxon>Arthropoda</taxon>
        <taxon>Hexapoda</taxon>
        <taxon>Insecta</taxon>
        <taxon>Pterygota</taxon>
        <taxon>Neoptera</taxon>
        <taxon>Endopterygota</taxon>
        <taxon>Hymenoptera</taxon>
        <taxon>Apocrita</taxon>
        <taxon>Ichneumonoidea</taxon>
        <taxon>Braconidae</taxon>
        <taxon>Microgastrinae</taxon>
        <taxon>Cotesia</taxon>
    </lineage>
</organism>
<dbReference type="OrthoDB" id="7691352at2759"/>
<name>A0A8J2MUI6_COTCN</name>